<dbReference type="RefSeq" id="XP_005827520.1">
    <property type="nucleotide sequence ID" value="XM_005827463.1"/>
</dbReference>
<dbReference type="AlphaFoldDB" id="L1IXG0"/>
<dbReference type="PANTHER" id="PTHR23327">
    <property type="entry name" value="RING FINGER PROTEIN 127"/>
    <property type="match status" value="1"/>
</dbReference>
<reference evidence="8" key="3">
    <citation type="submission" date="2015-06" db="UniProtKB">
        <authorList>
            <consortium name="EnsemblProtists"/>
        </authorList>
    </citation>
    <scope>IDENTIFICATION</scope>
</reference>
<dbReference type="SMART" id="SM00184">
    <property type="entry name" value="RING"/>
    <property type="match status" value="1"/>
</dbReference>
<evidence type="ECO:0000256" key="1">
    <source>
        <dbReference type="ARBA" id="ARBA00022723"/>
    </source>
</evidence>
<dbReference type="PROSITE" id="PS00518">
    <property type="entry name" value="ZF_RING_1"/>
    <property type="match status" value="1"/>
</dbReference>
<dbReference type="Proteomes" id="UP000011087">
    <property type="component" value="Unassembled WGS sequence"/>
</dbReference>
<dbReference type="GO" id="GO:0008270">
    <property type="term" value="F:zinc ion binding"/>
    <property type="evidence" value="ECO:0007669"/>
    <property type="project" value="UniProtKB-KW"/>
</dbReference>
<evidence type="ECO:0000313" key="8">
    <source>
        <dbReference type="EnsemblProtists" id="EKX40540"/>
    </source>
</evidence>
<keyword evidence="1" id="KW-0479">Metal-binding</keyword>
<dbReference type="HOGENOM" id="CLU_654620_0_0_1"/>
<evidence type="ECO:0000256" key="2">
    <source>
        <dbReference type="ARBA" id="ARBA00022771"/>
    </source>
</evidence>
<feature type="compositionally biased region" description="Basic and acidic residues" evidence="5">
    <location>
        <begin position="37"/>
        <end position="46"/>
    </location>
</feature>
<evidence type="ECO:0000256" key="4">
    <source>
        <dbReference type="PROSITE-ProRule" id="PRU00175"/>
    </source>
</evidence>
<dbReference type="InterPro" id="IPR017907">
    <property type="entry name" value="Znf_RING_CS"/>
</dbReference>
<protein>
    <recommendedName>
        <fullName evidence="6">RING-type domain-containing protein</fullName>
    </recommendedName>
</protein>
<name>L1IXG0_GUITC</name>
<feature type="region of interest" description="Disordered" evidence="5">
    <location>
        <begin position="1"/>
        <end position="68"/>
    </location>
</feature>
<dbReference type="PROSITE" id="PS50089">
    <property type="entry name" value="ZF_RING_2"/>
    <property type="match status" value="1"/>
</dbReference>
<reference evidence="7 9" key="1">
    <citation type="journal article" date="2012" name="Nature">
        <title>Algal genomes reveal evolutionary mosaicism and the fate of nucleomorphs.</title>
        <authorList>
            <consortium name="DOE Joint Genome Institute"/>
            <person name="Curtis B.A."/>
            <person name="Tanifuji G."/>
            <person name="Burki F."/>
            <person name="Gruber A."/>
            <person name="Irimia M."/>
            <person name="Maruyama S."/>
            <person name="Arias M.C."/>
            <person name="Ball S.G."/>
            <person name="Gile G.H."/>
            <person name="Hirakawa Y."/>
            <person name="Hopkins J.F."/>
            <person name="Kuo A."/>
            <person name="Rensing S.A."/>
            <person name="Schmutz J."/>
            <person name="Symeonidi A."/>
            <person name="Elias M."/>
            <person name="Eveleigh R.J."/>
            <person name="Herman E.K."/>
            <person name="Klute M.J."/>
            <person name="Nakayama T."/>
            <person name="Obornik M."/>
            <person name="Reyes-Prieto A."/>
            <person name="Armbrust E.V."/>
            <person name="Aves S.J."/>
            <person name="Beiko R.G."/>
            <person name="Coutinho P."/>
            <person name="Dacks J.B."/>
            <person name="Durnford D.G."/>
            <person name="Fast N.M."/>
            <person name="Green B.R."/>
            <person name="Grisdale C.J."/>
            <person name="Hempel F."/>
            <person name="Henrissat B."/>
            <person name="Hoppner M.P."/>
            <person name="Ishida K."/>
            <person name="Kim E."/>
            <person name="Koreny L."/>
            <person name="Kroth P.G."/>
            <person name="Liu Y."/>
            <person name="Malik S.B."/>
            <person name="Maier U.G."/>
            <person name="McRose D."/>
            <person name="Mock T."/>
            <person name="Neilson J.A."/>
            <person name="Onodera N.T."/>
            <person name="Poole A.M."/>
            <person name="Pritham E.J."/>
            <person name="Richards T.A."/>
            <person name="Rocap G."/>
            <person name="Roy S.W."/>
            <person name="Sarai C."/>
            <person name="Schaack S."/>
            <person name="Shirato S."/>
            <person name="Slamovits C.H."/>
            <person name="Spencer D.F."/>
            <person name="Suzuki S."/>
            <person name="Worden A.Z."/>
            <person name="Zauner S."/>
            <person name="Barry K."/>
            <person name="Bell C."/>
            <person name="Bharti A.K."/>
            <person name="Crow J.A."/>
            <person name="Grimwood J."/>
            <person name="Kramer R."/>
            <person name="Lindquist E."/>
            <person name="Lucas S."/>
            <person name="Salamov A."/>
            <person name="McFadden G.I."/>
            <person name="Lane C.E."/>
            <person name="Keeling P.J."/>
            <person name="Gray M.W."/>
            <person name="Grigoriev I.V."/>
            <person name="Archibald J.M."/>
        </authorList>
    </citation>
    <scope>NUCLEOTIDE SEQUENCE</scope>
    <source>
        <strain evidence="7 9">CCMP2712</strain>
    </source>
</reference>
<dbReference type="InterPro" id="IPR013083">
    <property type="entry name" value="Znf_RING/FYVE/PHD"/>
</dbReference>
<dbReference type="eggNOG" id="KOG4159">
    <property type="taxonomic scope" value="Eukaryota"/>
</dbReference>
<evidence type="ECO:0000256" key="3">
    <source>
        <dbReference type="ARBA" id="ARBA00022833"/>
    </source>
</evidence>
<keyword evidence="3" id="KW-0862">Zinc</keyword>
<dbReference type="Gene3D" id="2.30.130.40">
    <property type="entry name" value="LON domain-like"/>
    <property type="match status" value="2"/>
</dbReference>
<sequence length="420" mass="46554">MEVPSGVKEVEVFQMQEQAREVEEKGQSEQSNTPTAHDADAPRGKEFGGGSENVDPSAVGDVAHPEEDSSDLTCSICLEVLWDPIVIPSCKHTFCRNCVIKSMHSSPNGQQCPNCREDILVDPLTCKGDGVLQEKIELSLSAACLEGRRRSAEAELEELQKMMVHAFPIFYMHPGCRPGQRVQLYLFERRYREMCKRIAQTDNFFLFMANQPSSGQLATLVCLFLQTRKNLEVWIDESAYGLFYGKFTSSENLLSSGDMIVNPTEPPESAEMEVPVELPVFHMQGGSCRRGQPVSLHMFERRYRALARIVSSTNKMFIFASEQPRCGSRGIVVRVTHCSFRSDGTANISGRGIEEVCMQHLSEQSDYPGLVFAKCHLSSPDGLAALHEASRSSPARPRQSQAGRIIGTARTSCSASCVLM</sequence>
<proteinExistence type="predicted"/>
<evidence type="ECO:0000259" key="6">
    <source>
        <dbReference type="PROSITE" id="PS50089"/>
    </source>
</evidence>
<gene>
    <name evidence="7" type="ORF">GUITHDRAFT_113326</name>
</gene>
<reference evidence="9" key="2">
    <citation type="submission" date="2012-11" db="EMBL/GenBank/DDBJ databases">
        <authorList>
            <person name="Kuo A."/>
            <person name="Curtis B.A."/>
            <person name="Tanifuji G."/>
            <person name="Burki F."/>
            <person name="Gruber A."/>
            <person name="Irimia M."/>
            <person name="Maruyama S."/>
            <person name="Arias M.C."/>
            <person name="Ball S.G."/>
            <person name="Gile G.H."/>
            <person name="Hirakawa Y."/>
            <person name="Hopkins J.F."/>
            <person name="Rensing S.A."/>
            <person name="Schmutz J."/>
            <person name="Symeonidi A."/>
            <person name="Elias M."/>
            <person name="Eveleigh R.J."/>
            <person name="Herman E.K."/>
            <person name="Klute M.J."/>
            <person name="Nakayama T."/>
            <person name="Obornik M."/>
            <person name="Reyes-Prieto A."/>
            <person name="Armbrust E.V."/>
            <person name="Aves S.J."/>
            <person name="Beiko R.G."/>
            <person name="Coutinho P."/>
            <person name="Dacks J.B."/>
            <person name="Durnford D.G."/>
            <person name="Fast N.M."/>
            <person name="Green B.R."/>
            <person name="Grisdale C."/>
            <person name="Hempe F."/>
            <person name="Henrissat B."/>
            <person name="Hoppner M.P."/>
            <person name="Ishida K.-I."/>
            <person name="Kim E."/>
            <person name="Koreny L."/>
            <person name="Kroth P.G."/>
            <person name="Liu Y."/>
            <person name="Malik S.-B."/>
            <person name="Maier U.G."/>
            <person name="McRose D."/>
            <person name="Mock T."/>
            <person name="Neilson J.A."/>
            <person name="Onodera N.T."/>
            <person name="Poole A.M."/>
            <person name="Pritham E.J."/>
            <person name="Richards T.A."/>
            <person name="Rocap G."/>
            <person name="Roy S.W."/>
            <person name="Sarai C."/>
            <person name="Schaack S."/>
            <person name="Shirato S."/>
            <person name="Slamovits C.H."/>
            <person name="Spencer D.F."/>
            <person name="Suzuki S."/>
            <person name="Worden A.Z."/>
            <person name="Zauner S."/>
            <person name="Barry K."/>
            <person name="Bell C."/>
            <person name="Bharti A.K."/>
            <person name="Crow J.A."/>
            <person name="Grimwood J."/>
            <person name="Kramer R."/>
            <person name="Lindquist E."/>
            <person name="Lucas S."/>
            <person name="Salamov A."/>
            <person name="McFadden G.I."/>
            <person name="Lane C.E."/>
            <person name="Keeling P.J."/>
            <person name="Gray M.W."/>
            <person name="Grigoriev I.V."/>
            <person name="Archibald J.M."/>
        </authorList>
    </citation>
    <scope>NUCLEOTIDE SEQUENCE</scope>
    <source>
        <strain evidence="9">CCMP2712</strain>
    </source>
</reference>
<dbReference type="InterPro" id="IPR046336">
    <property type="entry name" value="Lon_prtase_N_sf"/>
</dbReference>
<dbReference type="GO" id="GO:0061630">
    <property type="term" value="F:ubiquitin protein ligase activity"/>
    <property type="evidence" value="ECO:0007669"/>
    <property type="project" value="TreeGrafter"/>
</dbReference>
<dbReference type="EnsemblProtists" id="EKX40540">
    <property type="protein sequence ID" value="EKX40540"/>
    <property type="gene ID" value="GUITHDRAFT_113326"/>
</dbReference>
<dbReference type="PaxDb" id="55529-EKX40540"/>
<keyword evidence="9" id="KW-1185">Reference proteome</keyword>
<evidence type="ECO:0000256" key="5">
    <source>
        <dbReference type="SAM" id="MobiDB-lite"/>
    </source>
</evidence>
<dbReference type="GeneID" id="17297228"/>
<dbReference type="PANTHER" id="PTHR23327:SF42">
    <property type="entry name" value="LON PEPTIDASE N-TERMINAL DOMAIN AND RING FINGER PROTEIN C14F5.10C"/>
    <property type="match status" value="1"/>
</dbReference>
<dbReference type="OrthoDB" id="6105938at2759"/>
<dbReference type="InterPro" id="IPR015947">
    <property type="entry name" value="PUA-like_sf"/>
</dbReference>
<organism evidence="7">
    <name type="scientific">Guillardia theta (strain CCMP2712)</name>
    <name type="common">Cryptophyte</name>
    <dbReference type="NCBI Taxonomy" id="905079"/>
    <lineage>
        <taxon>Eukaryota</taxon>
        <taxon>Cryptophyceae</taxon>
        <taxon>Pyrenomonadales</taxon>
        <taxon>Geminigeraceae</taxon>
        <taxon>Guillardia</taxon>
    </lineage>
</organism>
<feature type="domain" description="RING-type" evidence="6">
    <location>
        <begin position="74"/>
        <end position="116"/>
    </location>
</feature>
<dbReference type="SUPFAM" id="SSF57850">
    <property type="entry name" value="RING/U-box"/>
    <property type="match status" value="1"/>
</dbReference>
<evidence type="ECO:0000313" key="9">
    <source>
        <dbReference type="Proteomes" id="UP000011087"/>
    </source>
</evidence>
<evidence type="ECO:0000313" key="7">
    <source>
        <dbReference type="EMBL" id="EKX40540.1"/>
    </source>
</evidence>
<dbReference type="Pfam" id="PF13923">
    <property type="entry name" value="zf-C3HC4_2"/>
    <property type="match status" value="1"/>
</dbReference>
<keyword evidence="2 4" id="KW-0863">Zinc-finger</keyword>
<feature type="compositionally biased region" description="Basic and acidic residues" evidence="5">
    <location>
        <begin position="18"/>
        <end position="27"/>
    </location>
</feature>
<dbReference type="SUPFAM" id="SSF88697">
    <property type="entry name" value="PUA domain-like"/>
    <property type="match status" value="1"/>
</dbReference>
<dbReference type="KEGG" id="gtt:GUITHDRAFT_113326"/>
<accession>L1IXG0</accession>
<dbReference type="STRING" id="905079.L1IXG0"/>
<dbReference type="Gene3D" id="3.30.40.10">
    <property type="entry name" value="Zinc/RING finger domain, C3HC4 (zinc finger)"/>
    <property type="match status" value="1"/>
</dbReference>
<dbReference type="EMBL" id="JH993030">
    <property type="protein sequence ID" value="EKX40540.1"/>
    <property type="molecule type" value="Genomic_DNA"/>
</dbReference>
<dbReference type="InterPro" id="IPR001841">
    <property type="entry name" value="Znf_RING"/>
</dbReference>